<sequence length="120" mass="13319">MSTPHPVQTLAQRRAIAAYTSAQRGADAARKAQIELERLLAAKRAAEEARAARYQARREYAARCAERASFERRHSNVTPPPLTRRQLLLIGLAWCAVMGATLWLCTDAGMRFLAAIWGAK</sequence>
<dbReference type="EMBL" id="CP170721">
    <property type="protein sequence ID" value="XIA19147.1"/>
    <property type="molecule type" value="Genomic_DNA"/>
</dbReference>
<keyword evidence="1" id="KW-0812">Transmembrane</keyword>
<organism evidence="2">
    <name type="scientific">Rhodanobacter sp. FW102-FHT14D07</name>
    <dbReference type="NCBI Taxonomy" id="3351462"/>
    <lineage>
        <taxon>Bacteria</taxon>
        <taxon>Pseudomonadati</taxon>
        <taxon>Pseudomonadota</taxon>
        <taxon>Gammaproteobacteria</taxon>
        <taxon>Lysobacterales</taxon>
        <taxon>Rhodanobacteraceae</taxon>
        <taxon>Rhodanobacter</taxon>
    </lineage>
</organism>
<dbReference type="RefSeq" id="WP_395119670.1">
    <property type="nucleotide sequence ID" value="NZ_CP170721.1"/>
</dbReference>
<gene>
    <name evidence="2" type="ORF">ACFYG5_03110</name>
</gene>
<proteinExistence type="predicted"/>
<protein>
    <submittedName>
        <fullName evidence="2">Uncharacterized protein</fullName>
    </submittedName>
</protein>
<reference evidence="2" key="1">
    <citation type="submission" date="2024-10" db="EMBL/GenBank/DDBJ databases">
        <authorList>
            <person name="Lesea H.P."/>
            <person name="Kuehl J.V."/>
            <person name="Chandonia J.-M."/>
        </authorList>
    </citation>
    <scope>NUCLEOTIDE SEQUENCE</scope>
    <source>
        <strain evidence="2">FW102-FHT14D07</strain>
    </source>
</reference>
<keyword evidence="1" id="KW-1133">Transmembrane helix</keyword>
<keyword evidence="1" id="KW-0472">Membrane</keyword>
<evidence type="ECO:0000256" key="1">
    <source>
        <dbReference type="SAM" id="Phobius"/>
    </source>
</evidence>
<accession>A0AB74US92</accession>
<name>A0AB74US92_9GAMM</name>
<dbReference type="AlphaFoldDB" id="A0AB74US92"/>
<evidence type="ECO:0000313" key="2">
    <source>
        <dbReference type="EMBL" id="XIA19147.1"/>
    </source>
</evidence>
<feature type="transmembrane region" description="Helical" evidence="1">
    <location>
        <begin position="87"/>
        <end position="105"/>
    </location>
</feature>